<evidence type="ECO:0008006" key="3">
    <source>
        <dbReference type="Google" id="ProtNLM"/>
    </source>
</evidence>
<dbReference type="RefSeq" id="WP_132847562.1">
    <property type="nucleotide sequence ID" value="NZ_CP058648.1"/>
</dbReference>
<proteinExistence type="predicted"/>
<accession>A0A4R2TQF2</accession>
<reference evidence="1 2" key="1">
    <citation type="submission" date="2019-03" db="EMBL/GenBank/DDBJ databases">
        <title>Genomic Encyclopedia of Type Strains, Phase IV (KMG-IV): sequencing the most valuable type-strain genomes for metagenomic binning, comparative biology and taxonomic classification.</title>
        <authorList>
            <person name="Goeker M."/>
        </authorList>
    </citation>
    <scope>NUCLEOTIDE SEQUENCE [LARGE SCALE GENOMIC DNA]</scope>
    <source>
        <strain evidence="1 2">DSM 100013</strain>
    </source>
</reference>
<keyword evidence="2" id="KW-1185">Reference proteome</keyword>
<evidence type="ECO:0000313" key="1">
    <source>
        <dbReference type="EMBL" id="TCQ05821.1"/>
    </source>
</evidence>
<name>A0A4R2TQF2_9FIRM</name>
<dbReference type="PANTHER" id="PTHR34374">
    <property type="entry name" value="LARGE RIBOSOMAL RNA SUBUNIT ACCUMULATION PROTEIN YCED HOMOLOG 1, CHLOROPLASTIC"/>
    <property type="match status" value="1"/>
</dbReference>
<evidence type="ECO:0000313" key="2">
    <source>
        <dbReference type="Proteomes" id="UP000295504"/>
    </source>
</evidence>
<dbReference type="PANTHER" id="PTHR34374:SF1">
    <property type="entry name" value="LARGE RIBOSOMAL RNA SUBUNIT ACCUMULATION PROTEIN YCED HOMOLOG 1, CHLOROPLASTIC"/>
    <property type="match status" value="1"/>
</dbReference>
<organism evidence="1 2">
    <name type="scientific">Serpentinicella alkaliphila</name>
    <dbReference type="NCBI Taxonomy" id="1734049"/>
    <lineage>
        <taxon>Bacteria</taxon>
        <taxon>Bacillati</taxon>
        <taxon>Bacillota</taxon>
        <taxon>Clostridia</taxon>
        <taxon>Peptostreptococcales</taxon>
        <taxon>Natronincolaceae</taxon>
        <taxon>Serpentinicella</taxon>
    </lineage>
</organism>
<dbReference type="InterPro" id="IPR003772">
    <property type="entry name" value="YceD"/>
</dbReference>
<dbReference type="Proteomes" id="UP000295504">
    <property type="component" value="Unassembled WGS sequence"/>
</dbReference>
<gene>
    <name evidence="1" type="ORF">EDD79_10042</name>
</gene>
<sequence length="176" mass="20433">MKYNLNDIKYESNGKKDLDFIVDIDTISYYGDELKFLTPIYVTGAIYSLENNIFLTCNIKTTMDTTCSRCLQHFTYEYNTSINTELVQEKDVNDDDSDDDILIYKEDVIDLSRIIEENIITNIPMKLLCSEECKGLCPKCGKDLNTHNCNCKPDENEEEEKLDPRLLKLKQLLDQD</sequence>
<dbReference type="EMBL" id="SLYC01000004">
    <property type="protein sequence ID" value="TCQ05821.1"/>
    <property type="molecule type" value="Genomic_DNA"/>
</dbReference>
<dbReference type="AlphaFoldDB" id="A0A4R2TQF2"/>
<protein>
    <recommendedName>
        <fullName evidence="3">DUF177 domain-containing protein</fullName>
    </recommendedName>
</protein>
<dbReference type="OrthoDB" id="9790372at2"/>
<comment type="caution">
    <text evidence="1">The sequence shown here is derived from an EMBL/GenBank/DDBJ whole genome shotgun (WGS) entry which is preliminary data.</text>
</comment>
<dbReference type="Pfam" id="PF02620">
    <property type="entry name" value="YceD"/>
    <property type="match status" value="1"/>
</dbReference>